<organism evidence="1 2">
    <name type="scientific">Stylosanthes scabra</name>
    <dbReference type="NCBI Taxonomy" id="79078"/>
    <lineage>
        <taxon>Eukaryota</taxon>
        <taxon>Viridiplantae</taxon>
        <taxon>Streptophyta</taxon>
        <taxon>Embryophyta</taxon>
        <taxon>Tracheophyta</taxon>
        <taxon>Spermatophyta</taxon>
        <taxon>Magnoliopsida</taxon>
        <taxon>eudicotyledons</taxon>
        <taxon>Gunneridae</taxon>
        <taxon>Pentapetalae</taxon>
        <taxon>rosids</taxon>
        <taxon>fabids</taxon>
        <taxon>Fabales</taxon>
        <taxon>Fabaceae</taxon>
        <taxon>Papilionoideae</taxon>
        <taxon>50 kb inversion clade</taxon>
        <taxon>dalbergioids sensu lato</taxon>
        <taxon>Dalbergieae</taxon>
        <taxon>Pterocarpus clade</taxon>
        <taxon>Stylosanthes</taxon>
    </lineage>
</organism>
<sequence>MGGPWMLIGQYIVVKLWNPIFRSGEASLDLLWCGLGLMAYRFVVWKVAMDEVEYEVQYESLHLFKFAGEFTGGRCPRKTTNDNDMLHDSLTGWTDTYSML</sequence>
<keyword evidence="2" id="KW-1185">Reference proteome</keyword>
<comment type="caution">
    <text evidence="1">The sequence shown here is derived from an EMBL/GenBank/DDBJ whole genome shotgun (WGS) entry which is preliminary data.</text>
</comment>
<gene>
    <name evidence="1" type="ORF">PIB30_044193</name>
</gene>
<dbReference type="EMBL" id="JASCZI010000262">
    <property type="protein sequence ID" value="MED6110559.1"/>
    <property type="molecule type" value="Genomic_DNA"/>
</dbReference>
<name>A0ABU6QF54_9FABA</name>
<protein>
    <submittedName>
        <fullName evidence="1">Uncharacterized protein</fullName>
    </submittedName>
</protein>
<evidence type="ECO:0000313" key="2">
    <source>
        <dbReference type="Proteomes" id="UP001341840"/>
    </source>
</evidence>
<evidence type="ECO:0000313" key="1">
    <source>
        <dbReference type="EMBL" id="MED6110559.1"/>
    </source>
</evidence>
<accession>A0ABU6QF54</accession>
<dbReference type="Proteomes" id="UP001341840">
    <property type="component" value="Unassembled WGS sequence"/>
</dbReference>
<reference evidence="1 2" key="1">
    <citation type="journal article" date="2023" name="Plants (Basel)">
        <title>Bridging the Gap: Combining Genomics and Transcriptomics Approaches to Understand Stylosanthes scabra, an Orphan Legume from the Brazilian Caatinga.</title>
        <authorList>
            <person name="Ferreira-Neto J.R.C."/>
            <person name="da Silva M.D."/>
            <person name="Binneck E."/>
            <person name="de Melo N.F."/>
            <person name="da Silva R.H."/>
            <person name="de Melo A.L.T.M."/>
            <person name="Pandolfi V."/>
            <person name="Bustamante F.O."/>
            <person name="Brasileiro-Vidal A.C."/>
            <person name="Benko-Iseppon A.M."/>
        </authorList>
    </citation>
    <scope>NUCLEOTIDE SEQUENCE [LARGE SCALE GENOMIC DNA]</scope>
    <source>
        <tissue evidence="1">Leaves</tissue>
    </source>
</reference>
<proteinExistence type="predicted"/>